<dbReference type="GO" id="GO:0016301">
    <property type="term" value="F:kinase activity"/>
    <property type="evidence" value="ECO:0007669"/>
    <property type="project" value="UniProtKB-KW"/>
</dbReference>
<dbReference type="InterPro" id="IPR002575">
    <property type="entry name" value="Aminoglycoside_PTrfase"/>
</dbReference>
<keyword evidence="2" id="KW-0418">Kinase</keyword>
<reference evidence="2" key="1">
    <citation type="submission" date="2016-10" db="EMBL/GenBank/DDBJ databases">
        <authorList>
            <person name="Varghese N."/>
            <person name="Submissions S."/>
        </authorList>
    </citation>
    <scope>NUCLEOTIDE SEQUENCE [LARGE SCALE GENOMIC DNA]</scope>
    <source>
        <strain evidence="2">DSM 22082</strain>
    </source>
</reference>
<evidence type="ECO:0000313" key="2">
    <source>
        <dbReference type="EMBL" id="SDT07498.1"/>
    </source>
</evidence>
<dbReference type="Proteomes" id="UP000199700">
    <property type="component" value="Chromosome"/>
</dbReference>
<proteinExistence type="predicted"/>
<dbReference type="Gene3D" id="3.90.1200.10">
    <property type="match status" value="1"/>
</dbReference>
<accession>A0A1H1XDZ4</accession>
<protein>
    <submittedName>
        <fullName evidence="2">Ser/Thr protein kinase RdoA involved in Cpx stress response, MazF antagonist</fullName>
    </submittedName>
</protein>
<organism evidence="2 3">
    <name type="scientific">Brevibacterium sandarakinum</name>
    <dbReference type="NCBI Taxonomy" id="629680"/>
    <lineage>
        <taxon>Bacteria</taxon>
        <taxon>Bacillati</taxon>
        <taxon>Actinomycetota</taxon>
        <taxon>Actinomycetes</taxon>
        <taxon>Micrococcales</taxon>
        <taxon>Brevibacteriaceae</taxon>
        <taxon>Brevibacterium</taxon>
    </lineage>
</organism>
<dbReference type="SUPFAM" id="SSF56112">
    <property type="entry name" value="Protein kinase-like (PK-like)"/>
    <property type="match status" value="1"/>
</dbReference>
<dbReference type="Pfam" id="PF01636">
    <property type="entry name" value="APH"/>
    <property type="match status" value="1"/>
</dbReference>
<dbReference type="RefSeq" id="WP_157691499.1">
    <property type="nucleotide sequence ID" value="NZ_LT629739.1"/>
</dbReference>
<keyword evidence="2" id="KW-0808">Transferase</keyword>
<evidence type="ECO:0000259" key="1">
    <source>
        <dbReference type="Pfam" id="PF01636"/>
    </source>
</evidence>
<keyword evidence="3" id="KW-1185">Reference proteome</keyword>
<dbReference type="EMBL" id="LT629739">
    <property type="protein sequence ID" value="SDT07498.1"/>
    <property type="molecule type" value="Genomic_DNA"/>
</dbReference>
<sequence length="350" mass="38087">MSTAALQPLANALAASGHRHLLDEVVRATNERFALAGSWTRILAGERSLAFRLDTHNGPWFVKIEHSRPAELSGHIAELVVLAASHDVPTARPLASIGGRYAEVIGELVLSVSSWVDGTAMRAPVSTMQAKQIGAALGRLHRAFAELAPTPTLVTADEEPWLVWDRQETDASFARLEALIRQRGTDPNGFDQTALETLAERHSWLDALGQSLTALPPLTRQAGHGDFAAPNLLFDGENLVAVVDFSAASPQLVSYEIGRIAYGPEIMLSPEPETLAATFIDAYQEANPAVSNADIAHARACAFIQLARSIYPLDERYADQGRFPDDLDDFWLRRHRTARSLLTSTHGGTF</sequence>
<dbReference type="STRING" id="629680.SAMN04489751_3687"/>
<name>A0A1H1XDZ4_BRESA</name>
<dbReference type="AlphaFoldDB" id="A0A1H1XDZ4"/>
<dbReference type="OrthoDB" id="236897at2"/>
<dbReference type="InterPro" id="IPR011009">
    <property type="entry name" value="Kinase-like_dom_sf"/>
</dbReference>
<feature type="domain" description="Aminoglycoside phosphotransferase" evidence="1">
    <location>
        <begin position="39"/>
        <end position="287"/>
    </location>
</feature>
<gene>
    <name evidence="2" type="ORF">SAMN04489751_3687</name>
</gene>
<evidence type="ECO:0000313" key="3">
    <source>
        <dbReference type="Proteomes" id="UP000199700"/>
    </source>
</evidence>